<organism evidence="4 5">
    <name type="scientific">Pleuronectes platessa</name>
    <name type="common">European plaice</name>
    <dbReference type="NCBI Taxonomy" id="8262"/>
    <lineage>
        <taxon>Eukaryota</taxon>
        <taxon>Metazoa</taxon>
        <taxon>Chordata</taxon>
        <taxon>Craniata</taxon>
        <taxon>Vertebrata</taxon>
        <taxon>Euteleostomi</taxon>
        <taxon>Actinopterygii</taxon>
        <taxon>Neopterygii</taxon>
        <taxon>Teleostei</taxon>
        <taxon>Neoteleostei</taxon>
        <taxon>Acanthomorphata</taxon>
        <taxon>Carangaria</taxon>
        <taxon>Pleuronectiformes</taxon>
        <taxon>Pleuronectoidei</taxon>
        <taxon>Pleuronectidae</taxon>
        <taxon>Pleuronectes</taxon>
    </lineage>
</organism>
<protein>
    <recommendedName>
        <fullName evidence="3">Ig-like domain-containing protein</fullName>
    </recommendedName>
</protein>
<proteinExistence type="predicted"/>
<feature type="region of interest" description="Disordered" evidence="1">
    <location>
        <begin position="133"/>
        <end position="178"/>
    </location>
</feature>
<keyword evidence="2" id="KW-0472">Membrane</keyword>
<name>A0A9N7UZR1_PLEPL</name>
<evidence type="ECO:0000259" key="3">
    <source>
        <dbReference type="PROSITE" id="PS50835"/>
    </source>
</evidence>
<keyword evidence="2" id="KW-1133">Transmembrane helix</keyword>
<dbReference type="AlphaFoldDB" id="A0A9N7UZR1"/>
<dbReference type="EMBL" id="CADEAL010002295">
    <property type="protein sequence ID" value="CAB1439531.1"/>
    <property type="molecule type" value="Genomic_DNA"/>
</dbReference>
<feature type="domain" description="Ig-like" evidence="3">
    <location>
        <begin position="34"/>
        <end position="133"/>
    </location>
</feature>
<evidence type="ECO:0000313" key="5">
    <source>
        <dbReference type="Proteomes" id="UP001153269"/>
    </source>
</evidence>
<evidence type="ECO:0000256" key="2">
    <source>
        <dbReference type="SAM" id="Phobius"/>
    </source>
</evidence>
<dbReference type="InterPro" id="IPR036179">
    <property type="entry name" value="Ig-like_dom_sf"/>
</dbReference>
<dbReference type="Proteomes" id="UP001153269">
    <property type="component" value="Unassembled WGS sequence"/>
</dbReference>
<accession>A0A9N7UZR1</accession>
<feature type="compositionally biased region" description="Pro residues" evidence="1">
    <location>
        <begin position="137"/>
        <end position="174"/>
    </location>
</feature>
<evidence type="ECO:0000256" key="1">
    <source>
        <dbReference type="SAM" id="MobiDB-lite"/>
    </source>
</evidence>
<keyword evidence="2" id="KW-0812">Transmembrane</keyword>
<reference evidence="4" key="1">
    <citation type="submission" date="2020-03" db="EMBL/GenBank/DDBJ databases">
        <authorList>
            <person name="Weist P."/>
        </authorList>
    </citation>
    <scope>NUCLEOTIDE SEQUENCE</scope>
</reference>
<feature type="transmembrane region" description="Helical" evidence="2">
    <location>
        <begin position="190"/>
        <end position="213"/>
    </location>
</feature>
<dbReference type="InterPro" id="IPR007110">
    <property type="entry name" value="Ig-like_dom"/>
</dbReference>
<dbReference type="Gene3D" id="2.60.40.10">
    <property type="entry name" value="Immunoglobulins"/>
    <property type="match status" value="1"/>
</dbReference>
<dbReference type="PROSITE" id="PS50835">
    <property type="entry name" value="IG_LIKE"/>
    <property type="match status" value="1"/>
</dbReference>
<sequence length="236" mass="25279">MSSEGFCLSLFHCVDFIFGSGTKLFVTDRPVVTPVVSVYPAASIAALDGKSSLLCVASNMVPPLVQFSWTRQREGGPLETLSSAHGEQLELRGEGRTSAIMVVDRHVSYTYNYHCHVRHEGGAVEAPAEQVVSANPAPTPPAPTTPPQTTPAPTPPAPTTPPQTTPAQTPPAQTPPAAWARSQRQVKLLWLLYTLLMVKSLVYCGGLALIHILRNRERPAAAHQTTEFPAAASTSH</sequence>
<evidence type="ECO:0000313" key="4">
    <source>
        <dbReference type="EMBL" id="CAB1439531.1"/>
    </source>
</evidence>
<dbReference type="SUPFAM" id="SSF48726">
    <property type="entry name" value="Immunoglobulin"/>
    <property type="match status" value="1"/>
</dbReference>
<keyword evidence="5" id="KW-1185">Reference proteome</keyword>
<comment type="caution">
    <text evidence="4">The sequence shown here is derived from an EMBL/GenBank/DDBJ whole genome shotgun (WGS) entry which is preliminary data.</text>
</comment>
<dbReference type="InterPro" id="IPR013783">
    <property type="entry name" value="Ig-like_fold"/>
</dbReference>
<gene>
    <name evidence="4" type="ORF">PLEPLA_LOCUS27314</name>
</gene>